<name>A0A6N3G7W5_KLEOX</name>
<sequence>MDDAMHLLSLSLMEPEAPLFLYSPSWLNVWEAHSYDMALKNTDTNSWAFKRFGTRADAYDKEIVNRTNYMAYISALEKVSDAAMQALPQKERMLLMKSRTAFIYVDSWGEAAGFEYDISTLHLSTIDTLPKNLVKKFSVDNVTCKIRGEKNALIQAMRLAQDYLSWDIFDFVIVCGGYRAIPLLAFTATNINPRSKMKESRKIPGMNLSIERVGCFIFSQTTGDLKVNCGPYFSADSSQYQKNYASDIDLVAFSGRASSITPFFNHPVKLLDLEKKYGSSGCITPALSWHYIFQHAFKGGRMRTILPGYNGGLTYFDTWY</sequence>
<evidence type="ECO:0000313" key="1">
    <source>
        <dbReference type="EMBL" id="VYU60336.1"/>
    </source>
</evidence>
<proteinExistence type="predicted"/>
<dbReference type="AlphaFoldDB" id="A0A6N3G7W5"/>
<dbReference type="RefSeq" id="WP_115239945.1">
    <property type="nucleotide sequence ID" value="NZ_CABGLK010000002.1"/>
</dbReference>
<dbReference type="EMBL" id="CACRTM010000032">
    <property type="protein sequence ID" value="VYU60336.1"/>
    <property type="molecule type" value="Genomic_DNA"/>
</dbReference>
<reference evidence="1" key="1">
    <citation type="submission" date="2019-11" db="EMBL/GenBank/DDBJ databases">
        <authorList>
            <person name="Feng L."/>
        </authorList>
    </citation>
    <scope>NUCLEOTIDE SEQUENCE</scope>
    <source>
        <strain evidence="1">KOxytocaLFYP65</strain>
    </source>
</reference>
<gene>
    <name evidence="1" type="ORF">KOLFYP65_04754</name>
</gene>
<organism evidence="1">
    <name type="scientific">Klebsiella oxytoca</name>
    <dbReference type="NCBI Taxonomy" id="571"/>
    <lineage>
        <taxon>Bacteria</taxon>
        <taxon>Pseudomonadati</taxon>
        <taxon>Pseudomonadota</taxon>
        <taxon>Gammaproteobacteria</taxon>
        <taxon>Enterobacterales</taxon>
        <taxon>Enterobacteriaceae</taxon>
        <taxon>Klebsiella/Raoultella group</taxon>
        <taxon>Klebsiella</taxon>
    </lineage>
</organism>
<protein>
    <submittedName>
        <fullName evidence="1">Uncharacterized protein</fullName>
    </submittedName>
</protein>
<accession>A0A6N3G7W5</accession>